<feature type="compositionally biased region" description="Acidic residues" evidence="1">
    <location>
        <begin position="686"/>
        <end position="703"/>
    </location>
</feature>
<feature type="compositionally biased region" description="Basic and acidic residues" evidence="1">
    <location>
        <begin position="138"/>
        <end position="153"/>
    </location>
</feature>
<accession>A0AAN8JJZ3</accession>
<feature type="compositionally biased region" description="Basic and acidic residues" evidence="1">
    <location>
        <begin position="476"/>
        <end position="491"/>
    </location>
</feature>
<feature type="compositionally biased region" description="Basic and acidic residues" evidence="1">
    <location>
        <begin position="49"/>
        <end position="58"/>
    </location>
</feature>
<feature type="region of interest" description="Disordered" evidence="1">
    <location>
        <begin position="1116"/>
        <end position="1244"/>
    </location>
</feature>
<reference evidence="2 3" key="1">
    <citation type="submission" date="2024-01" db="EMBL/GenBank/DDBJ databases">
        <title>The genome of the rayed Mediterranean limpet Patella caerulea (Linnaeus, 1758).</title>
        <authorList>
            <person name="Anh-Thu Weber A."/>
            <person name="Halstead-Nussloch G."/>
        </authorList>
    </citation>
    <scope>NUCLEOTIDE SEQUENCE [LARGE SCALE GENOMIC DNA]</scope>
    <source>
        <strain evidence="2">AATW-2023a</strain>
        <tissue evidence="2">Whole specimen</tissue>
    </source>
</reference>
<name>A0AAN8JJZ3_PATCE</name>
<dbReference type="EMBL" id="JAZGQO010000010">
    <property type="protein sequence ID" value="KAK6175283.1"/>
    <property type="molecule type" value="Genomic_DNA"/>
</dbReference>
<feature type="compositionally biased region" description="Polar residues" evidence="1">
    <location>
        <begin position="605"/>
        <end position="621"/>
    </location>
</feature>
<protein>
    <submittedName>
        <fullName evidence="2">Uncharacterized protein</fullName>
    </submittedName>
</protein>
<feature type="compositionally biased region" description="Basic and acidic residues" evidence="1">
    <location>
        <begin position="88"/>
        <end position="102"/>
    </location>
</feature>
<evidence type="ECO:0000313" key="3">
    <source>
        <dbReference type="Proteomes" id="UP001347796"/>
    </source>
</evidence>
<feature type="compositionally biased region" description="Acidic residues" evidence="1">
    <location>
        <begin position="16"/>
        <end position="30"/>
    </location>
</feature>
<feature type="compositionally biased region" description="Acidic residues" evidence="1">
    <location>
        <begin position="1130"/>
        <end position="1144"/>
    </location>
</feature>
<feature type="compositionally biased region" description="Acidic residues" evidence="1">
    <location>
        <begin position="499"/>
        <end position="515"/>
    </location>
</feature>
<feature type="compositionally biased region" description="Basic and acidic residues" evidence="1">
    <location>
        <begin position="657"/>
        <end position="682"/>
    </location>
</feature>
<feature type="compositionally biased region" description="Basic and acidic residues" evidence="1">
    <location>
        <begin position="870"/>
        <end position="882"/>
    </location>
</feature>
<evidence type="ECO:0000256" key="1">
    <source>
        <dbReference type="SAM" id="MobiDB-lite"/>
    </source>
</evidence>
<feature type="region of interest" description="Disordered" evidence="1">
    <location>
        <begin position="597"/>
        <end position="758"/>
    </location>
</feature>
<feature type="region of interest" description="Disordered" evidence="1">
    <location>
        <begin position="462"/>
        <end position="560"/>
    </location>
</feature>
<feature type="compositionally biased region" description="Low complexity" evidence="1">
    <location>
        <begin position="1084"/>
        <end position="1098"/>
    </location>
</feature>
<proteinExistence type="predicted"/>
<feature type="region of interest" description="Disordered" evidence="1">
    <location>
        <begin position="235"/>
        <end position="264"/>
    </location>
</feature>
<dbReference type="Proteomes" id="UP001347796">
    <property type="component" value="Unassembled WGS sequence"/>
</dbReference>
<feature type="compositionally biased region" description="Polar residues" evidence="1">
    <location>
        <begin position="1116"/>
        <end position="1127"/>
    </location>
</feature>
<gene>
    <name evidence="2" type="ORF">SNE40_013777</name>
</gene>
<feature type="region of interest" description="Disordered" evidence="1">
    <location>
        <begin position="129"/>
        <end position="173"/>
    </location>
</feature>
<sequence length="1378" mass="157050">MTTPQRDENLIQIQNVDDDSDDDYGLDENEQNTNTAEYTLEDIQLSLDHAQDSDEHHLRVPSPTSSEPVSDYSIAEDDSLDEEENEEAKEGSELTESNKEFDLDNQSDDSLEVNDKVIKVEQSGEEFYMQSSYNPFHDTNRPDPEDNNDKAMSFDEDSLTVNDDKTQLSDDAGSLVVKDDGTLLTNEEMHSVIQLSDDHEDNLVLKDDHKDVKSGLPDEEVMQNLTQLSDDHEDNLLLNNDQNDISDDLDSVPKVNDDGAPYNDEEMIHGETYFLGDQEDDADDNILNVKNDQNQSYDDQNVIVFKDDHSEDGSSLVIKELTDEEDSLIIHDANTQSSDEPQSLIIKSIDDNDDDDQLSDSSMIIKEDVIYDEIELTEESEEEEEIKGEIQESIVDEHDQIQIESYDEDDTNAKEIPIDAEAKDLYTENIFYYDDNATNAKDIPETDVLVFDQRIPIKPNILESDQVQLGSEEDDREAREQLDDSGSEKRNPKLQSNESDPDENFQIEIESEDDGMDKGLGDVNIDQEIKKNDIEETAPLHETDSKEQISRQENDQALPTFTRLDEQVFLTEVDTGPYICEDDIQLTVDDEDTTHEGKTDFIFNTADQQSALNTENSQQQIETDKKNIDTNYEDDFDDEDDDYDDEDDDYDDEDEDKDYKLKTSDDDGEARTDFRKAPEKTLIDLGTEDDVEDNNDIKDEDEPYTLTASDDGEPQTEIIDLGTEHNDHYLDDKRDDDFKLKASDEEDDVEPQTEIRKEAEDTFIDLDDHYFDDKKDDNYHLKASDGEDDEEFRIAAEGILVDFNTGEQEQEDNYDNENVHPTELLIDFDANEQVQQDDSDDERTMRSGLAGLKQGFSSKEEIMEQNICDNEDKRNEYNEVSERMTTSETDQFYLISDSQKQTDLDKEIDEDFTMVYKDGSQELTIIDLEESENLLVHSQPIFNEQPLAVGFNDIQEEQEIREQFIFKNSEYKTKENTMPDIGVNDDNDVVDDGRLHKSIIDQEEFEKPWNQIKQPQISSRFYDEEEEGGDQQIGKQLIFKNSQYETESNKMFDIVCDELGNGSALDNHSDEEQELVDDRRLSDDSLAGYDDSSSGGSYTNEKLKVPHRLSNGLSEKSLGTFSNCVTTDQSVDDDDDEDDVDDDQSSVISDVLGADGRKTPFKRKSHQISPRSACTVERPISPTPPRSSSSDDENDDGDHASSIISDLIINPKFTDPDQIPSPIPTKSLPNGRSSRMEKYGGLPKNNKLLENGNLKGELVIIKGGNGTNMSHIRNKTNFNSNNTLPPNTRPVSEQFNTRKIDPVPKVVTTNSYKQIIPRSSPLRSLYYNYYTPRSTSHHRLIPQSYKYSDNSRSFPSRSASYFLNRNSPVSSISFLSLF</sequence>
<feature type="compositionally biased region" description="Acidic residues" evidence="1">
    <location>
        <begin position="103"/>
        <end position="112"/>
    </location>
</feature>
<feature type="compositionally biased region" description="Acidic residues" evidence="1">
    <location>
        <begin position="631"/>
        <end position="656"/>
    </location>
</feature>
<feature type="region of interest" description="Disordered" evidence="1">
    <location>
        <begin position="1063"/>
        <end position="1102"/>
    </location>
</feature>
<organism evidence="2 3">
    <name type="scientific">Patella caerulea</name>
    <name type="common">Rayed Mediterranean limpet</name>
    <dbReference type="NCBI Taxonomy" id="87958"/>
    <lineage>
        <taxon>Eukaryota</taxon>
        <taxon>Metazoa</taxon>
        <taxon>Spiralia</taxon>
        <taxon>Lophotrochozoa</taxon>
        <taxon>Mollusca</taxon>
        <taxon>Gastropoda</taxon>
        <taxon>Patellogastropoda</taxon>
        <taxon>Patelloidea</taxon>
        <taxon>Patellidae</taxon>
        <taxon>Patella</taxon>
    </lineage>
</organism>
<feature type="compositionally biased region" description="Basic and acidic residues" evidence="1">
    <location>
        <begin position="527"/>
        <end position="554"/>
    </location>
</feature>
<keyword evidence="3" id="KW-1185">Reference proteome</keyword>
<feature type="region of interest" description="Disordered" evidence="1">
    <location>
        <begin position="863"/>
        <end position="884"/>
    </location>
</feature>
<feature type="region of interest" description="Disordered" evidence="1">
    <location>
        <begin position="1"/>
        <end position="114"/>
    </location>
</feature>
<comment type="caution">
    <text evidence="2">The sequence shown here is derived from an EMBL/GenBank/DDBJ whole genome shotgun (WGS) entry which is preliminary data.</text>
</comment>
<evidence type="ECO:0000313" key="2">
    <source>
        <dbReference type="EMBL" id="KAK6175283.1"/>
    </source>
</evidence>
<feature type="compositionally biased region" description="Acidic residues" evidence="1">
    <location>
        <begin position="74"/>
        <end position="87"/>
    </location>
</feature>
<feature type="compositionally biased region" description="Basic and acidic residues" evidence="1">
    <location>
        <begin position="722"/>
        <end position="743"/>
    </location>
</feature>